<feature type="non-terminal residue" evidence="2">
    <location>
        <position position="160"/>
    </location>
</feature>
<evidence type="ECO:0000313" key="2">
    <source>
        <dbReference type="EMBL" id="RFU25480.1"/>
    </source>
</evidence>
<dbReference type="EMBL" id="NCSJ02000330">
    <property type="protein sequence ID" value="RFU25480.1"/>
    <property type="molecule type" value="Genomic_DNA"/>
</dbReference>
<organism evidence="2 3">
    <name type="scientific">Scytalidium lignicola</name>
    <name type="common">Hyphomycete</name>
    <dbReference type="NCBI Taxonomy" id="5539"/>
    <lineage>
        <taxon>Eukaryota</taxon>
        <taxon>Fungi</taxon>
        <taxon>Dikarya</taxon>
        <taxon>Ascomycota</taxon>
        <taxon>Pezizomycotina</taxon>
        <taxon>Leotiomycetes</taxon>
        <taxon>Leotiomycetes incertae sedis</taxon>
        <taxon>Scytalidium</taxon>
    </lineage>
</organism>
<dbReference type="AlphaFoldDB" id="A0A3E2GWJ3"/>
<proteinExistence type="predicted"/>
<comment type="caution">
    <text evidence="2">The sequence shown here is derived from an EMBL/GenBank/DDBJ whole genome shotgun (WGS) entry which is preliminary data.</text>
</comment>
<gene>
    <name evidence="2" type="ORF">B7463_g10851</name>
</gene>
<evidence type="ECO:0000256" key="1">
    <source>
        <dbReference type="SAM" id="MobiDB-lite"/>
    </source>
</evidence>
<feature type="non-terminal residue" evidence="2">
    <location>
        <position position="1"/>
    </location>
</feature>
<feature type="compositionally biased region" description="Basic and acidic residues" evidence="1">
    <location>
        <begin position="124"/>
        <end position="135"/>
    </location>
</feature>
<protein>
    <submittedName>
        <fullName evidence="2">Uncharacterized protein</fullName>
    </submittedName>
</protein>
<feature type="region of interest" description="Disordered" evidence="1">
    <location>
        <begin position="120"/>
        <end position="150"/>
    </location>
</feature>
<name>A0A3E2GWJ3_SCYLI</name>
<reference evidence="2 3" key="1">
    <citation type="submission" date="2018-05" db="EMBL/GenBank/DDBJ databases">
        <title>Draft genome sequence of Scytalidium lignicola DSM 105466, a ubiquitous saprotrophic fungus.</title>
        <authorList>
            <person name="Buettner E."/>
            <person name="Gebauer A.M."/>
            <person name="Hofrichter M."/>
            <person name="Liers C."/>
            <person name="Kellner H."/>
        </authorList>
    </citation>
    <scope>NUCLEOTIDE SEQUENCE [LARGE SCALE GENOMIC DNA]</scope>
    <source>
        <strain evidence="2 3">DSM 105466</strain>
    </source>
</reference>
<dbReference type="Proteomes" id="UP000258309">
    <property type="component" value="Unassembled WGS sequence"/>
</dbReference>
<keyword evidence="3" id="KW-1185">Reference proteome</keyword>
<accession>A0A3E2GWJ3</accession>
<sequence>MPYGNEAWNQCSAALGHHSTRGAIGNIPAETANASSNFRIWERLKKSGIPTSISGSPWGVDVGDVGGEVKGYILPNTAPERIESTLDAGQTADRNHIWHRRLWTAYGLREANVYGLKAAAGSNQRDRPAHLDHPGSARPSPYPESPAMGPRINAFSWDMG</sequence>
<evidence type="ECO:0000313" key="3">
    <source>
        <dbReference type="Proteomes" id="UP000258309"/>
    </source>
</evidence>